<dbReference type="Proteomes" id="UP000070250">
    <property type="component" value="Chromosome"/>
</dbReference>
<evidence type="ECO:0000313" key="5">
    <source>
        <dbReference type="EMBL" id="AMN47558.1"/>
    </source>
</evidence>
<dbReference type="SUPFAM" id="SSF46894">
    <property type="entry name" value="C-terminal effector domain of the bipartite response regulators"/>
    <property type="match status" value="1"/>
</dbReference>
<dbReference type="RefSeq" id="WP_066921080.1">
    <property type="nucleotide sequence ID" value="NZ_CP011971.1"/>
</dbReference>
<evidence type="ECO:0000256" key="2">
    <source>
        <dbReference type="ARBA" id="ARBA00023125"/>
    </source>
</evidence>
<organism evidence="5 6">
    <name type="scientific">Steroidobacter denitrificans</name>
    <dbReference type="NCBI Taxonomy" id="465721"/>
    <lineage>
        <taxon>Bacteria</taxon>
        <taxon>Pseudomonadati</taxon>
        <taxon>Pseudomonadota</taxon>
        <taxon>Gammaproteobacteria</taxon>
        <taxon>Steroidobacterales</taxon>
        <taxon>Steroidobacteraceae</taxon>
        <taxon>Steroidobacter</taxon>
    </lineage>
</organism>
<evidence type="ECO:0000259" key="4">
    <source>
        <dbReference type="PROSITE" id="PS50043"/>
    </source>
</evidence>
<accession>A0A127FD70</accession>
<dbReference type="CDD" id="cd06170">
    <property type="entry name" value="LuxR_C_like"/>
    <property type="match status" value="1"/>
</dbReference>
<dbReference type="InterPro" id="IPR036388">
    <property type="entry name" value="WH-like_DNA-bd_sf"/>
</dbReference>
<keyword evidence="1" id="KW-0805">Transcription regulation</keyword>
<dbReference type="InterPro" id="IPR005143">
    <property type="entry name" value="TF_LuxR_autoind-bd_dom"/>
</dbReference>
<dbReference type="STRING" id="465721.ACG33_10705"/>
<dbReference type="PRINTS" id="PR00038">
    <property type="entry name" value="HTHLUXR"/>
</dbReference>
<dbReference type="Pfam" id="PF03472">
    <property type="entry name" value="Autoind_bind"/>
    <property type="match status" value="1"/>
</dbReference>
<name>A0A127FD70_STEDE</name>
<dbReference type="EMBL" id="CP011971">
    <property type="protein sequence ID" value="AMN47558.1"/>
    <property type="molecule type" value="Genomic_DNA"/>
</dbReference>
<dbReference type="Pfam" id="PF00196">
    <property type="entry name" value="GerE"/>
    <property type="match status" value="1"/>
</dbReference>
<dbReference type="InterPro" id="IPR000792">
    <property type="entry name" value="Tscrpt_reg_LuxR_C"/>
</dbReference>
<dbReference type="GO" id="GO:0006355">
    <property type="term" value="P:regulation of DNA-templated transcription"/>
    <property type="evidence" value="ECO:0007669"/>
    <property type="project" value="InterPro"/>
</dbReference>
<dbReference type="SUPFAM" id="SSF75516">
    <property type="entry name" value="Pheromone-binding domain of LuxR-like quorum-sensing transcription factors"/>
    <property type="match status" value="1"/>
</dbReference>
<feature type="domain" description="HTH luxR-type" evidence="4">
    <location>
        <begin position="169"/>
        <end position="234"/>
    </location>
</feature>
<dbReference type="Gene3D" id="1.10.10.10">
    <property type="entry name" value="Winged helix-like DNA-binding domain superfamily/Winged helix DNA-binding domain"/>
    <property type="match status" value="1"/>
</dbReference>
<evidence type="ECO:0000256" key="3">
    <source>
        <dbReference type="ARBA" id="ARBA00023163"/>
    </source>
</evidence>
<dbReference type="Gene3D" id="3.30.450.80">
    <property type="entry name" value="Transcription factor LuxR-like, autoinducer-binding domain"/>
    <property type="match status" value="1"/>
</dbReference>
<sequence length="248" mass="27693">MSNIIVEFTRRCMEVDQNPRCLCPIIASTLEKLGFKAFVFSSQWAENFTELQGHFDQLFLETIVTDRAYLSNPIMAGALSSWTPIFWEAEQYCKSAQPFAKMFERSMDVGYERGAAVRVSGRVGEVGILVAIYDGRHAHMDAERIILSSAMAVIGPYAALAWQGRGDPASVQRARLSPRELECLGWSLQGKTAWETSRIISCSERTVNFHLQNAMRKLEVPSKQQAAFKAMKMGLLPVWSEGGLPCCA</sequence>
<dbReference type="OrthoDB" id="9774661at2"/>
<evidence type="ECO:0000313" key="6">
    <source>
        <dbReference type="Proteomes" id="UP000070250"/>
    </source>
</evidence>
<dbReference type="AlphaFoldDB" id="A0A127FD70"/>
<protein>
    <recommendedName>
        <fullName evidence="4">HTH luxR-type domain-containing protein</fullName>
    </recommendedName>
</protein>
<dbReference type="InterPro" id="IPR016032">
    <property type="entry name" value="Sig_transdc_resp-reg_C-effctor"/>
</dbReference>
<gene>
    <name evidence="5" type="ORF">ACG33_10705</name>
</gene>
<dbReference type="KEGG" id="sdf:ACG33_10705"/>
<dbReference type="InterPro" id="IPR036693">
    <property type="entry name" value="TF_LuxR_autoind-bd_dom_sf"/>
</dbReference>
<reference evidence="5 6" key="1">
    <citation type="submission" date="2015-06" db="EMBL/GenBank/DDBJ databases">
        <title>A Comprehensive Approach to Explore the Metabolic and Phylogenetic Diversity of Bacterial Steroid Degradation in the Environment: Testosterone as an Example.</title>
        <authorList>
            <person name="Yang F.-C."/>
            <person name="Chen Y.-L."/>
            <person name="Yu C.-P."/>
            <person name="Tang S.-L."/>
            <person name="Wang P.-H."/>
            <person name="Ismail W."/>
            <person name="Wang C.-H."/>
            <person name="Yang C.-Y."/>
            <person name="Chiang Y.-R."/>
        </authorList>
    </citation>
    <scope>NUCLEOTIDE SEQUENCE [LARGE SCALE GENOMIC DNA]</scope>
    <source>
        <strain evidence="5 6">DSM 18526</strain>
    </source>
</reference>
<proteinExistence type="predicted"/>
<dbReference type="PANTHER" id="PTHR44688">
    <property type="entry name" value="DNA-BINDING TRANSCRIPTIONAL ACTIVATOR DEVR_DOSR"/>
    <property type="match status" value="1"/>
</dbReference>
<dbReference type="SMART" id="SM00421">
    <property type="entry name" value="HTH_LUXR"/>
    <property type="match status" value="1"/>
</dbReference>
<keyword evidence="3" id="KW-0804">Transcription</keyword>
<dbReference type="PROSITE" id="PS50043">
    <property type="entry name" value="HTH_LUXR_2"/>
    <property type="match status" value="1"/>
</dbReference>
<keyword evidence="2" id="KW-0238">DNA-binding</keyword>
<dbReference type="GO" id="GO:0003677">
    <property type="term" value="F:DNA binding"/>
    <property type="evidence" value="ECO:0007669"/>
    <property type="project" value="UniProtKB-KW"/>
</dbReference>
<keyword evidence="6" id="KW-1185">Reference proteome</keyword>
<evidence type="ECO:0000256" key="1">
    <source>
        <dbReference type="ARBA" id="ARBA00023015"/>
    </source>
</evidence>
<dbReference type="PANTHER" id="PTHR44688:SF16">
    <property type="entry name" value="DNA-BINDING TRANSCRIPTIONAL ACTIVATOR DEVR_DOSR"/>
    <property type="match status" value="1"/>
</dbReference>